<name>A0ABP9PWQ0_9ACTN</name>
<dbReference type="EMBL" id="BAABKG010000004">
    <property type="protein sequence ID" value="GAA5152741.1"/>
    <property type="molecule type" value="Genomic_DNA"/>
</dbReference>
<evidence type="ECO:0000313" key="10">
    <source>
        <dbReference type="Proteomes" id="UP001500221"/>
    </source>
</evidence>
<evidence type="ECO:0000256" key="2">
    <source>
        <dbReference type="ARBA" id="ARBA00008664"/>
    </source>
</evidence>
<dbReference type="InterPro" id="IPR025202">
    <property type="entry name" value="PLD-like_dom"/>
</dbReference>
<dbReference type="Gene3D" id="3.30.870.10">
    <property type="entry name" value="Endonuclease Chain A"/>
    <property type="match status" value="2"/>
</dbReference>
<evidence type="ECO:0000256" key="4">
    <source>
        <dbReference type="ARBA" id="ARBA00022801"/>
    </source>
</evidence>
<comment type="catalytic activity">
    <reaction evidence="1">
        <text>a 1,2-diacyl-sn-glycero-3-phosphocholine + H2O = a 1,2-diacyl-sn-glycero-3-phosphate + choline + H(+)</text>
        <dbReference type="Rhea" id="RHEA:14445"/>
        <dbReference type="ChEBI" id="CHEBI:15354"/>
        <dbReference type="ChEBI" id="CHEBI:15377"/>
        <dbReference type="ChEBI" id="CHEBI:15378"/>
        <dbReference type="ChEBI" id="CHEBI:57643"/>
        <dbReference type="ChEBI" id="CHEBI:58608"/>
        <dbReference type="EC" id="3.1.4.4"/>
    </reaction>
</comment>
<evidence type="ECO:0000256" key="1">
    <source>
        <dbReference type="ARBA" id="ARBA00000798"/>
    </source>
</evidence>
<organism evidence="9 10">
    <name type="scientific">Nocardioides marinquilinus</name>
    <dbReference type="NCBI Taxonomy" id="1210400"/>
    <lineage>
        <taxon>Bacteria</taxon>
        <taxon>Bacillati</taxon>
        <taxon>Actinomycetota</taxon>
        <taxon>Actinomycetes</taxon>
        <taxon>Propionibacteriales</taxon>
        <taxon>Nocardioidaceae</taxon>
        <taxon>Nocardioides</taxon>
    </lineage>
</organism>
<protein>
    <recommendedName>
        <fullName evidence="3">phospholipase D</fullName>
        <ecNumber evidence="3">3.1.4.4</ecNumber>
    </recommendedName>
</protein>
<sequence>MCVSGLLAGCSSPDDDPPPGPRATPSGRDDGRAPGGVERPFRVRAGAIMAPPAGDDVADCTAVDAFLDAVEHAPAGATVRVATNSFHLLPVADALVAAHERGVHVQVLVDRRINRDDDAPDIVQRALGGDRSAESFLYRVRGSARGGPEGAMHQKTWMVSRTGGSRWVTMVGSLNLTYGCLDQYNDVYTFVDRRDVWRAFNRVFDQQVRDRPVTDPARVVDLDGVRLWFHPGFSREDDPVQRLLDRVRPGPGARLRIVQLAWSGERGLDIARRVVALHDAGVRVDVVVGALGPLVERTLADGGIEVHRSPFDNGDYVHHKLVLVSWRDDAGRVRRVVSTGSDNVGDAPFGRDEVVAHVDADRGAARRSWTSYRRHVDTLLARARREGR</sequence>
<accession>A0ABP9PWQ0</accession>
<reference evidence="10" key="1">
    <citation type="journal article" date="2019" name="Int. J. Syst. Evol. Microbiol.">
        <title>The Global Catalogue of Microorganisms (GCM) 10K type strain sequencing project: providing services to taxonomists for standard genome sequencing and annotation.</title>
        <authorList>
            <consortium name="The Broad Institute Genomics Platform"/>
            <consortium name="The Broad Institute Genome Sequencing Center for Infectious Disease"/>
            <person name="Wu L."/>
            <person name="Ma J."/>
        </authorList>
    </citation>
    <scope>NUCLEOTIDE SEQUENCE [LARGE SCALE GENOMIC DNA]</scope>
    <source>
        <strain evidence="10">JCM 18459</strain>
    </source>
</reference>
<keyword evidence="5" id="KW-0442">Lipid degradation</keyword>
<dbReference type="Proteomes" id="UP001500221">
    <property type="component" value="Unassembled WGS sequence"/>
</dbReference>
<keyword evidence="4" id="KW-0378">Hydrolase</keyword>
<dbReference type="PANTHER" id="PTHR43856">
    <property type="entry name" value="CARDIOLIPIN HYDROLASE"/>
    <property type="match status" value="1"/>
</dbReference>
<evidence type="ECO:0000259" key="8">
    <source>
        <dbReference type="Pfam" id="PF13091"/>
    </source>
</evidence>
<comment type="similarity">
    <text evidence="2">Belongs to the phospholipase D family.</text>
</comment>
<evidence type="ECO:0000256" key="3">
    <source>
        <dbReference type="ARBA" id="ARBA00012027"/>
    </source>
</evidence>
<comment type="caution">
    <text evidence="9">The sequence shown here is derived from an EMBL/GenBank/DDBJ whole genome shotgun (WGS) entry which is preliminary data.</text>
</comment>
<keyword evidence="10" id="KW-1185">Reference proteome</keyword>
<gene>
    <name evidence="9" type="ORF">GCM10023340_33560</name>
</gene>
<feature type="region of interest" description="Disordered" evidence="7">
    <location>
        <begin position="1"/>
        <end position="38"/>
    </location>
</feature>
<evidence type="ECO:0000256" key="5">
    <source>
        <dbReference type="ARBA" id="ARBA00022963"/>
    </source>
</evidence>
<dbReference type="PANTHER" id="PTHR43856:SF1">
    <property type="entry name" value="MITOCHONDRIAL CARDIOLIPIN HYDROLASE"/>
    <property type="match status" value="1"/>
</dbReference>
<proteinExistence type="inferred from homology"/>
<evidence type="ECO:0000256" key="7">
    <source>
        <dbReference type="SAM" id="MobiDB-lite"/>
    </source>
</evidence>
<keyword evidence="6" id="KW-0443">Lipid metabolism</keyword>
<dbReference type="InterPro" id="IPR051406">
    <property type="entry name" value="PLD_domain"/>
</dbReference>
<evidence type="ECO:0000256" key="6">
    <source>
        <dbReference type="ARBA" id="ARBA00023098"/>
    </source>
</evidence>
<evidence type="ECO:0000313" key="9">
    <source>
        <dbReference type="EMBL" id="GAA5152741.1"/>
    </source>
</evidence>
<feature type="domain" description="Phospholipase D-like" evidence="8">
    <location>
        <begin position="75"/>
        <end position="206"/>
    </location>
</feature>
<dbReference type="SUPFAM" id="SSF56024">
    <property type="entry name" value="Phospholipase D/nuclease"/>
    <property type="match status" value="2"/>
</dbReference>
<dbReference type="EC" id="3.1.4.4" evidence="3"/>
<dbReference type="Pfam" id="PF13091">
    <property type="entry name" value="PLDc_2"/>
    <property type="match status" value="1"/>
</dbReference>